<gene>
    <name evidence="3" type="ORF">L1785_03070</name>
</gene>
<dbReference type="PANTHER" id="PTHR39428">
    <property type="entry name" value="F420H(2)-DEPENDENT QUINONE REDUCTASE RV1261C"/>
    <property type="match status" value="1"/>
</dbReference>
<comment type="caution">
    <text evidence="3">The sequence shown here is derived from an EMBL/GenBank/DDBJ whole genome shotgun (WGS) entry which is preliminary data.</text>
</comment>
<keyword evidence="4" id="KW-1185">Reference proteome</keyword>
<comment type="similarity">
    <text evidence="1">Belongs to the F420H(2)-dependent quinone reductase family.</text>
</comment>
<protein>
    <submittedName>
        <fullName evidence="3">Nitroreductase family deazaflavin-dependent oxidoreductase</fullName>
    </submittedName>
</protein>
<dbReference type="Proteomes" id="UP001165405">
    <property type="component" value="Unassembled WGS sequence"/>
</dbReference>
<dbReference type="InterPro" id="IPR012349">
    <property type="entry name" value="Split_barrel_FMN-bd"/>
</dbReference>
<organism evidence="3 4">
    <name type="scientific">Antribacter soli</name>
    <dbReference type="NCBI Taxonomy" id="2910976"/>
    <lineage>
        <taxon>Bacteria</taxon>
        <taxon>Bacillati</taxon>
        <taxon>Actinomycetota</taxon>
        <taxon>Actinomycetes</taxon>
        <taxon>Micrococcales</taxon>
        <taxon>Promicromonosporaceae</taxon>
        <taxon>Antribacter</taxon>
    </lineage>
</organism>
<accession>A0AA41QD66</accession>
<proteinExistence type="inferred from homology"/>
<evidence type="ECO:0000256" key="1">
    <source>
        <dbReference type="ARBA" id="ARBA00008710"/>
    </source>
</evidence>
<dbReference type="Pfam" id="PF04075">
    <property type="entry name" value="F420H2_quin_red"/>
    <property type="match status" value="1"/>
</dbReference>
<dbReference type="RefSeq" id="WP_236087665.1">
    <property type="nucleotide sequence ID" value="NZ_JAKGSG010000011.1"/>
</dbReference>
<dbReference type="PANTHER" id="PTHR39428:SF1">
    <property type="entry name" value="F420H(2)-DEPENDENT QUINONE REDUCTASE RV1261C"/>
    <property type="match status" value="1"/>
</dbReference>
<comment type="catalytic activity">
    <reaction evidence="2">
        <text>oxidized coenzyme F420-(gamma-L-Glu)(n) + a quinol + H(+) = reduced coenzyme F420-(gamma-L-Glu)(n) + a quinone</text>
        <dbReference type="Rhea" id="RHEA:39663"/>
        <dbReference type="Rhea" id="RHEA-COMP:12939"/>
        <dbReference type="Rhea" id="RHEA-COMP:14378"/>
        <dbReference type="ChEBI" id="CHEBI:15378"/>
        <dbReference type="ChEBI" id="CHEBI:24646"/>
        <dbReference type="ChEBI" id="CHEBI:132124"/>
        <dbReference type="ChEBI" id="CHEBI:133980"/>
        <dbReference type="ChEBI" id="CHEBI:139511"/>
    </reaction>
</comment>
<dbReference type="Gene3D" id="2.30.110.10">
    <property type="entry name" value="Electron Transport, Fmn-binding Protein, Chain A"/>
    <property type="match status" value="1"/>
</dbReference>
<evidence type="ECO:0000313" key="4">
    <source>
        <dbReference type="Proteomes" id="UP001165405"/>
    </source>
</evidence>
<reference evidence="3" key="1">
    <citation type="submission" date="2022-01" db="EMBL/GenBank/DDBJ databases">
        <title>Antribacter sp. nov., isolated from Guizhou of China.</title>
        <authorList>
            <person name="Chengliang C."/>
            <person name="Ya Z."/>
        </authorList>
    </citation>
    <scope>NUCLEOTIDE SEQUENCE</scope>
    <source>
        <strain evidence="3">KLBMP 9083</strain>
    </source>
</reference>
<dbReference type="AlphaFoldDB" id="A0AA41QD66"/>
<name>A0AA41QD66_9MICO</name>
<dbReference type="GO" id="GO:0016491">
    <property type="term" value="F:oxidoreductase activity"/>
    <property type="evidence" value="ECO:0007669"/>
    <property type="project" value="InterPro"/>
</dbReference>
<sequence length="158" mass="17002">MPRPVRSAVAWVSRTPVFRRLGPVMMPPLERAVAALSGGRLQASSLVLPSLVLHTTGARSGLARDTVLMCAPERGGYLVAGSNFGRPDHPAWTANLLAHPGAAVTVRGRRVPVRAELLAGAEREAALEALEGGMPGFRDYERLAGRELRVFRLHVKQP</sequence>
<evidence type="ECO:0000313" key="3">
    <source>
        <dbReference type="EMBL" id="MCF4119952.1"/>
    </source>
</evidence>
<dbReference type="InterPro" id="IPR004378">
    <property type="entry name" value="F420H2_quin_Rdtase"/>
</dbReference>
<dbReference type="EMBL" id="JAKGSG010000011">
    <property type="protein sequence ID" value="MCF4119952.1"/>
    <property type="molecule type" value="Genomic_DNA"/>
</dbReference>
<evidence type="ECO:0000256" key="2">
    <source>
        <dbReference type="ARBA" id="ARBA00049106"/>
    </source>
</evidence>
<dbReference type="NCBIfam" id="TIGR00026">
    <property type="entry name" value="hi_GC_TIGR00026"/>
    <property type="match status" value="1"/>
</dbReference>